<dbReference type="Gene3D" id="1.10.10.10">
    <property type="entry name" value="Winged helix-like DNA-binding domain superfamily/Winged helix DNA-binding domain"/>
    <property type="match status" value="1"/>
</dbReference>
<comment type="caution">
    <text evidence="5">The sequence shown here is derived from an EMBL/GenBank/DDBJ whole genome shotgun (WGS) entry which is preliminary data.</text>
</comment>
<evidence type="ECO:0000313" key="6">
    <source>
        <dbReference type="Proteomes" id="UP000624709"/>
    </source>
</evidence>
<evidence type="ECO:0000256" key="2">
    <source>
        <dbReference type="ARBA" id="ARBA00023125"/>
    </source>
</evidence>
<dbReference type="Pfam" id="PF01638">
    <property type="entry name" value="HxlR"/>
    <property type="match status" value="1"/>
</dbReference>
<dbReference type="InterPro" id="IPR011991">
    <property type="entry name" value="ArsR-like_HTH"/>
</dbReference>
<dbReference type="PANTHER" id="PTHR33204">
    <property type="entry name" value="TRANSCRIPTIONAL REGULATOR, MARR FAMILY"/>
    <property type="match status" value="1"/>
</dbReference>
<reference evidence="5 6" key="1">
    <citation type="submission" date="2021-01" db="EMBL/GenBank/DDBJ databases">
        <title>Whole genome shotgun sequence of Actinoplanes palleronii NBRC 14916.</title>
        <authorList>
            <person name="Komaki H."/>
            <person name="Tamura T."/>
        </authorList>
    </citation>
    <scope>NUCLEOTIDE SEQUENCE [LARGE SCALE GENOMIC DNA]</scope>
    <source>
        <strain evidence="5 6">NBRC 14916</strain>
    </source>
</reference>
<protein>
    <recommendedName>
        <fullName evidence="4">HTH hxlR-type domain-containing protein</fullName>
    </recommendedName>
</protein>
<accession>A0ABQ4BPH5</accession>
<dbReference type="InterPro" id="IPR036390">
    <property type="entry name" value="WH_DNA-bd_sf"/>
</dbReference>
<dbReference type="PANTHER" id="PTHR33204:SF18">
    <property type="entry name" value="TRANSCRIPTIONAL REGULATORY PROTEIN"/>
    <property type="match status" value="1"/>
</dbReference>
<keyword evidence="1" id="KW-0805">Transcription regulation</keyword>
<gene>
    <name evidence="5" type="ORF">Apa02nite_086300</name>
</gene>
<dbReference type="EMBL" id="BOMS01000147">
    <property type="protein sequence ID" value="GIE72522.1"/>
    <property type="molecule type" value="Genomic_DNA"/>
</dbReference>
<name>A0ABQ4BPH5_9ACTN</name>
<dbReference type="Proteomes" id="UP000624709">
    <property type="component" value="Unassembled WGS sequence"/>
</dbReference>
<sequence length="143" mass="15862">MVPRYLMDTNFPDLRQFGGAEAFLRVCKPRVVLEMFTSKWTALVMGALLDGPRRFSELRRALDGITQKMLSQTLRTLERDGLVTRTVFPTVPPRVDYELTALGRSATGILEAIGAWAGEHADAVIAARTTYDARAAEPPRPVT</sequence>
<dbReference type="CDD" id="cd00090">
    <property type="entry name" value="HTH_ARSR"/>
    <property type="match status" value="1"/>
</dbReference>
<proteinExistence type="predicted"/>
<organism evidence="5 6">
    <name type="scientific">Actinoplanes palleronii</name>
    <dbReference type="NCBI Taxonomy" id="113570"/>
    <lineage>
        <taxon>Bacteria</taxon>
        <taxon>Bacillati</taxon>
        <taxon>Actinomycetota</taxon>
        <taxon>Actinomycetes</taxon>
        <taxon>Micromonosporales</taxon>
        <taxon>Micromonosporaceae</taxon>
        <taxon>Actinoplanes</taxon>
    </lineage>
</organism>
<keyword evidence="2" id="KW-0238">DNA-binding</keyword>
<keyword evidence="3" id="KW-0804">Transcription</keyword>
<evidence type="ECO:0000259" key="4">
    <source>
        <dbReference type="PROSITE" id="PS51118"/>
    </source>
</evidence>
<dbReference type="PROSITE" id="PS51118">
    <property type="entry name" value="HTH_HXLR"/>
    <property type="match status" value="1"/>
</dbReference>
<keyword evidence="6" id="KW-1185">Reference proteome</keyword>
<dbReference type="SUPFAM" id="SSF46785">
    <property type="entry name" value="Winged helix' DNA-binding domain"/>
    <property type="match status" value="1"/>
</dbReference>
<dbReference type="InterPro" id="IPR036388">
    <property type="entry name" value="WH-like_DNA-bd_sf"/>
</dbReference>
<evidence type="ECO:0000313" key="5">
    <source>
        <dbReference type="EMBL" id="GIE72522.1"/>
    </source>
</evidence>
<evidence type="ECO:0000256" key="1">
    <source>
        <dbReference type="ARBA" id="ARBA00023015"/>
    </source>
</evidence>
<dbReference type="InterPro" id="IPR002577">
    <property type="entry name" value="HTH_HxlR"/>
</dbReference>
<evidence type="ECO:0000256" key="3">
    <source>
        <dbReference type="ARBA" id="ARBA00023163"/>
    </source>
</evidence>
<feature type="domain" description="HTH hxlR-type" evidence="4">
    <location>
        <begin position="27"/>
        <end position="125"/>
    </location>
</feature>